<reference evidence="2" key="1">
    <citation type="submission" date="2016-10" db="EMBL/GenBank/DDBJ databases">
        <authorList>
            <person name="de Groot N.N."/>
        </authorList>
    </citation>
    <scope>NUCLEOTIDE SEQUENCE</scope>
</reference>
<name>A0A1W1B8W9_9ZZZZ</name>
<accession>A0A1W1B8W9</accession>
<dbReference type="Pfam" id="PF17775">
    <property type="entry name" value="YchJ_M-like"/>
    <property type="match status" value="1"/>
</dbReference>
<dbReference type="EMBL" id="FPHB01000006">
    <property type="protein sequence ID" value="SFV49950.1"/>
    <property type="molecule type" value="Genomic_DNA"/>
</dbReference>
<sequence>MQCPCKSTLKYEECCQKLIERKKEATTPLELMRSRYSAFVLGEVEYLIYSDIHSSKADKEDLLAFSKGVEWIGLNIIEAKEDTVEFKAYYNLNGKTEVLHEKSNFIKVDGIWKYDSGELYNTKLLHQQNI</sequence>
<dbReference type="InterPro" id="IPR032710">
    <property type="entry name" value="NTF2-like_dom_sf"/>
</dbReference>
<dbReference type="InterPro" id="IPR048469">
    <property type="entry name" value="YchJ-like_M"/>
</dbReference>
<dbReference type="SUPFAM" id="SSF54427">
    <property type="entry name" value="NTF2-like"/>
    <property type="match status" value="1"/>
</dbReference>
<dbReference type="Gene3D" id="3.10.450.50">
    <property type="match status" value="1"/>
</dbReference>
<organism evidence="2">
    <name type="scientific">hydrothermal vent metagenome</name>
    <dbReference type="NCBI Taxonomy" id="652676"/>
    <lineage>
        <taxon>unclassified sequences</taxon>
        <taxon>metagenomes</taxon>
        <taxon>ecological metagenomes</taxon>
    </lineage>
</organism>
<gene>
    <name evidence="2" type="ORF">MNB_SM-7-1499</name>
</gene>
<dbReference type="PANTHER" id="PTHR33747">
    <property type="entry name" value="UPF0225 PROTEIN SCO1677"/>
    <property type="match status" value="1"/>
</dbReference>
<dbReference type="PANTHER" id="PTHR33747:SF1">
    <property type="entry name" value="ADENYLATE CYCLASE-ASSOCIATED CAP C-TERMINAL DOMAIN-CONTAINING PROTEIN"/>
    <property type="match status" value="1"/>
</dbReference>
<protein>
    <submittedName>
        <fullName evidence="2">UPF0225 protein YchJ</fullName>
    </submittedName>
</protein>
<proteinExistence type="predicted"/>
<dbReference type="AlphaFoldDB" id="A0A1W1B8W9"/>
<feature type="domain" description="YchJ-like middle NTF2-like" evidence="1">
    <location>
        <begin position="27"/>
        <end position="117"/>
    </location>
</feature>
<evidence type="ECO:0000313" key="2">
    <source>
        <dbReference type="EMBL" id="SFV49950.1"/>
    </source>
</evidence>
<evidence type="ECO:0000259" key="1">
    <source>
        <dbReference type="Pfam" id="PF17775"/>
    </source>
</evidence>